<evidence type="ECO:0000313" key="3">
    <source>
        <dbReference type="Proteomes" id="UP001295684"/>
    </source>
</evidence>
<keyword evidence="3" id="KW-1185">Reference proteome</keyword>
<feature type="compositionally biased region" description="Basic and acidic residues" evidence="1">
    <location>
        <begin position="383"/>
        <end position="393"/>
    </location>
</feature>
<proteinExistence type="predicted"/>
<feature type="compositionally biased region" description="Basic residues" evidence="1">
    <location>
        <begin position="496"/>
        <end position="514"/>
    </location>
</feature>
<dbReference type="Proteomes" id="UP001295684">
    <property type="component" value="Unassembled WGS sequence"/>
</dbReference>
<comment type="caution">
    <text evidence="2">The sequence shown here is derived from an EMBL/GenBank/DDBJ whole genome shotgun (WGS) entry which is preliminary data.</text>
</comment>
<reference evidence="2" key="1">
    <citation type="submission" date="2023-07" db="EMBL/GenBank/DDBJ databases">
        <authorList>
            <consortium name="AG Swart"/>
            <person name="Singh M."/>
            <person name="Singh A."/>
            <person name="Seah K."/>
            <person name="Emmerich C."/>
        </authorList>
    </citation>
    <scope>NUCLEOTIDE SEQUENCE</scope>
    <source>
        <strain evidence="2">DP1</strain>
    </source>
</reference>
<dbReference type="EMBL" id="CAMPGE010008620">
    <property type="protein sequence ID" value="CAI2367510.1"/>
    <property type="molecule type" value="Genomic_DNA"/>
</dbReference>
<feature type="region of interest" description="Disordered" evidence="1">
    <location>
        <begin position="1"/>
        <end position="21"/>
    </location>
</feature>
<gene>
    <name evidence="2" type="ORF">ECRASSUSDP1_LOCUS8797</name>
</gene>
<name>A0AAD1XAX0_EUPCR</name>
<evidence type="ECO:0000256" key="1">
    <source>
        <dbReference type="SAM" id="MobiDB-lite"/>
    </source>
</evidence>
<dbReference type="AlphaFoldDB" id="A0AAD1XAX0"/>
<feature type="compositionally biased region" description="Basic and acidic residues" evidence="1">
    <location>
        <begin position="444"/>
        <end position="469"/>
    </location>
</feature>
<feature type="compositionally biased region" description="Basic and acidic residues" evidence="1">
    <location>
        <begin position="614"/>
        <end position="637"/>
    </location>
</feature>
<feature type="compositionally biased region" description="Basic and acidic residues" evidence="1">
    <location>
        <begin position="408"/>
        <end position="418"/>
    </location>
</feature>
<feature type="region of interest" description="Disordered" evidence="1">
    <location>
        <begin position="354"/>
        <end position="474"/>
    </location>
</feature>
<organism evidence="2 3">
    <name type="scientific">Euplotes crassus</name>
    <dbReference type="NCBI Taxonomy" id="5936"/>
    <lineage>
        <taxon>Eukaryota</taxon>
        <taxon>Sar</taxon>
        <taxon>Alveolata</taxon>
        <taxon>Ciliophora</taxon>
        <taxon>Intramacronucleata</taxon>
        <taxon>Spirotrichea</taxon>
        <taxon>Hypotrichia</taxon>
        <taxon>Euplotida</taxon>
        <taxon>Euplotidae</taxon>
        <taxon>Moneuplotes</taxon>
    </lineage>
</organism>
<feature type="compositionally biased region" description="Low complexity" evidence="1">
    <location>
        <begin position="530"/>
        <end position="543"/>
    </location>
</feature>
<evidence type="ECO:0000313" key="2">
    <source>
        <dbReference type="EMBL" id="CAI2367510.1"/>
    </source>
</evidence>
<accession>A0AAD1XAX0</accession>
<feature type="compositionally biased region" description="Acidic residues" evidence="1">
    <location>
        <begin position="428"/>
        <end position="442"/>
    </location>
</feature>
<sequence>MYKRGHLPDQNLSSRPKSPPCQAQIRNFQSSEISMNKSMKSKRGLSRLRSLPRLGLNGLRVSSKCTRRKLDLCGNRAVPKLRGSVPRMILSTRSKRSLGRSAWKLSNKLRSLTTRSWTLRNNWSHMLRTSGAKPGLMRRVLWKSMRGCRVCMSCFQCSKYDVILNDYVNRVEYLNRQIEEIREEKLSSDQLNTHILNFKRMAKNIEVKSRKYIGISEAEWEEFDNSAIVDRPFSYRNSYISHYTQTISLLNTVCLAKKELYKIYESSRKKYLDLRDEKVEFFSTQEEKQRKFFLKKLKDLNDSMYLKYQGFRDSSDDSPSSSRILRLDLSNKYGSKPDEKIKKFKLKDLSKNSQTYSKLDDSSDDSASIKESLFKPNQKRGKEKSDPLDRDQLENTGQAEAEHEDLDAEQRDTSRDDLENNPNRQEESDKEDEYDDLNDSYIEDTIKPRETSLSKVQEDPRDLVGKFEEQSNLNSYTVNVSRKTSKGQIYNILKGHTKQKKRLTITKRGKNPRKVNKEAKKSKGRKSLKSPESSSRSPPASELQLRSKKSTVGSRKATASLLKRKTKLKDSDTELQRFSTAKEMKRSNRNAQKTYNKDLDFGKPRFSSIGDGNEDIHTDPKNKEISHSKSKQSHDSLLDDDDDKILREKITLNDLDDDVLDLIADYTSKVNQAENEVYEKLNSCVSQIKDDISETLKFINREFKKDSTQNAKFMKNIRVEFDQELLIQKREKADFLKSFKAMSQEIKDTYKVIGNFREDFEKISDLVAGILEDVQIQHVLDIQDELDRRNIALYGTETRKGGPDDKLKKSNHLFHKNNVLSLDKNCVSCSQSNGLVMKAFKMACLSYEPSKIQYKDKTYKRENLLLLKSKKIMGLLGKIAPIKTKNYNITSSVDQVESPADLELKSNVELKPKYQNERISEVMSRRKASPSPLLTLSNDHNASFQCSLKERSTFIDESLTNDLLMSTQRSNQMYYTPSKSPFLVNPRTMQIMLNDGKANKPGRDTRTCSSRGTILSSRHMKPRYRKFKANLSLNHRPLTDIQ</sequence>
<feature type="compositionally biased region" description="Basic and acidic residues" evidence="1">
    <location>
        <begin position="568"/>
        <end position="586"/>
    </location>
</feature>
<protein>
    <submittedName>
        <fullName evidence="2">Uncharacterized protein</fullName>
    </submittedName>
</protein>
<feature type="region of interest" description="Disordered" evidence="1">
    <location>
        <begin position="496"/>
        <end position="638"/>
    </location>
</feature>